<dbReference type="Pfam" id="PF09365">
    <property type="entry name" value="DUF2461"/>
    <property type="match status" value="1"/>
</dbReference>
<accession>A0A4R8IBC6</accession>
<dbReference type="RefSeq" id="WP_133943601.1">
    <property type="nucleotide sequence ID" value="NZ_SOEO01000001.1"/>
</dbReference>
<organism evidence="1 2">
    <name type="scientific">Epilithonimonas xixisoli</name>
    <dbReference type="NCBI Taxonomy" id="1476462"/>
    <lineage>
        <taxon>Bacteria</taxon>
        <taxon>Pseudomonadati</taxon>
        <taxon>Bacteroidota</taxon>
        <taxon>Flavobacteriia</taxon>
        <taxon>Flavobacteriales</taxon>
        <taxon>Weeksellaceae</taxon>
        <taxon>Chryseobacterium group</taxon>
        <taxon>Epilithonimonas</taxon>
    </lineage>
</organism>
<dbReference type="PANTHER" id="PTHR36452:SF1">
    <property type="entry name" value="DUF2461 DOMAIN-CONTAINING PROTEIN"/>
    <property type="match status" value="1"/>
</dbReference>
<protein>
    <submittedName>
        <fullName evidence="1">Uncharacterized protein (TIGR02453 family)</fullName>
    </submittedName>
</protein>
<dbReference type="AlphaFoldDB" id="A0A4R8IBC6"/>
<gene>
    <name evidence="1" type="ORF">B0I22_1139</name>
</gene>
<reference evidence="1 2" key="1">
    <citation type="submission" date="2019-03" db="EMBL/GenBank/DDBJ databases">
        <title>Genomic Encyclopedia of Type Strains, Phase III (KMG-III): the genomes of soil and plant-associated and newly described type strains.</title>
        <authorList>
            <person name="Whitman W."/>
        </authorList>
    </citation>
    <scope>NUCLEOTIDE SEQUENCE [LARGE SCALE GENOMIC DNA]</scope>
    <source>
        <strain evidence="1 2">CGMCC 1.12802</strain>
    </source>
</reference>
<keyword evidence="2" id="KW-1185">Reference proteome</keyword>
<sequence>MPNKNISLETGFEFLKQLSRNNNRVWFSEHKKEYDAIAKENKKFVEEIFSEMEFHDSLGQIHILRINRDIRFSKDKTPYKTNFGAGLSRKKPMLRGGYYMHLEPGNTFVGGGFWGPNNEDLLRIRKEFEIDDSQIKKITSDKTFIKYFGELKGEDGVKTAPKGFGKNHPAIDLIKKKQYVVMRKFSDKEVFSDSFQKEIIATFLAMRPFFDYMSEVLTTNLNGESVFKD</sequence>
<dbReference type="PIRSF" id="PIRSF028451">
    <property type="entry name" value="UCP028451"/>
    <property type="match status" value="1"/>
</dbReference>
<evidence type="ECO:0000313" key="2">
    <source>
        <dbReference type="Proteomes" id="UP000295313"/>
    </source>
</evidence>
<dbReference type="Proteomes" id="UP000295313">
    <property type="component" value="Unassembled WGS sequence"/>
</dbReference>
<dbReference type="NCBIfam" id="TIGR02453">
    <property type="entry name" value="TIGR02453 family protein"/>
    <property type="match status" value="1"/>
</dbReference>
<dbReference type="InterPro" id="IPR012808">
    <property type="entry name" value="CHP02453"/>
</dbReference>
<dbReference type="OrthoDB" id="9794241at2"/>
<evidence type="ECO:0000313" key="1">
    <source>
        <dbReference type="EMBL" id="TDX86974.1"/>
    </source>
</evidence>
<comment type="caution">
    <text evidence="1">The sequence shown here is derived from an EMBL/GenBank/DDBJ whole genome shotgun (WGS) entry which is preliminary data.</text>
</comment>
<dbReference type="InterPro" id="IPR015996">
    <property type="entry name" value="UCP028451"/>
</dbReference>
<proteinExistence type="predicted"/>
<name>A0A4R8IBC6_9FLAO</name>
<dbReference type="EMBL" id="SOEO01000001">
    <property type="protein sequence ID" value="TDX86974.1"/>
    <property type="molecule type" value="Genomic_DNA"/>
</dbReference>
<dbReference type="PANTHER" id="PTHR36452">
    <property type="entry name" value="CHROMOSOME 12, WHOLE GENOME SHOTGUN SEQUENCE"/>
    <property type="match status" value="1"/>
</dbReference>